<dbReference type="EMBL" id="CAAALY010108398">
    <property type="protein sequence ID" value="VEL29998.1"/>
    <property type="molecule type" value="Genomic_DNA"/>
</dbReference>
<comment type="caution">
    <text evidence="1">The sequence shown here is derived from an EMBL/GenBank/DDBJ whole genome shotgun (WGS) entry which is preliminary data.</text>
</comment>
<evidence type="ECO:0000313" key="2">
    <source>
        <dbReference type="Proteomes" id="UP000784294"/>
    </source>
</evidence>
<accession>A0A448X7D3</accession>
<keyword evidence="2" id="KW-1185">Reference proteome</keyword>
<gene>
    <name evidence="1" type="ORF">PXEA_LOCUS23438</name>
</gene>
<sequence>MKRSILRICNTTNAYSNASEFNFNFNDPAYFNFNVPTSSTVSALTSSKISTSATAAKCDDDDRLATGFIFSKFSLLLFVISD</sequence>
<dbReference type="AlphaFoldDB" id="A0A448X7D3"/>
<protein>
    <submittedName>
        <fullName evidence="1">Uncharacterized protein</fullName>
    </submittedName>
</protein>
<organism evidence="1 2">
    <name type="scientific">Protopolystoma xenopodis</name>
    <dbReference type="NCBI Taxonomy" id="117903"/>
    <lineage>
        <taxon>Eukaryota</taxon>
        <taxon>Metazoa</taxon>
        <taxon>Spiralia</taxon>
        <taxon>Lophotrochozoa</taxon>
        <taxon>Platyhelminthes</taxon>
        <taxon>Monogenea</taxon>
        <taxon>Polyopisthocotylea</taxon>
        <taxon>Polystomatidea</taxon>
        <taxon>Polystomatidae</taxon>
        <taxon>Protopolystoma</taxon>
    </lineage>
</organism>
<reference evidence="1" key="1">
    <citation type="submission" date="2018-11" db="EMBL/GenBank/DDBJ databases">
        <authorList>
            <consortium name="Pathogen Informatics"/>
        </authorList>
    </citation>
    <scope>NUCLEOTIDE SEQUENCE</scope>
</reference>
<dbReference type="Proteomes" id="UP000784294">
    <property type="component" value="Unassembled WGS sequence"/>
</dbReference>
<name>A0A448X7D3_9PLAT</name>
<proteinExistence type="predicted"/>
<evidence type="ECO:0000313" key="1">
    <source>
        <dbReference type="EMBL" id="VEL29998.1"/>
    </source>
</evidence>